<organism evidence="1 2">
    <name type="scientific">Sphingobacterium multivorum</name>
    <dbReference type="NCBI Taxonomy" id="28454"/>
    <lineage>
        <taxon>Bacteria</taxon>
        <taxon>Pseudomonadati</taxon>
        <taxon>Bacteroidota</taxon>
        <taxon>Sphingobacteriia</taxon>
        <taxon>Sphingobacteriales</taxon>
        <taxon>Sphingobacteriaceae</taxon>
        <taxon>Sphingobacterium</taxon>
    </lineage>
</organism>
<proteinExistence type="predicted"/>
<reference evidence="1 2" key="1">
    <citation type="submission" date="2019-10" db="EMBL/GenBank/DDBJ databases">
        <authorList>
            <person name="Karimi E."/>
        </authorList>
    </citation>
    <scope>NUCLEOTIDE SEQUENCE [LARGE SCALE GENOMIC DNA]</scope>
    <source>
        <strain evidence="1">Sphingobacterium sp. 8BC</strain>
    </source>
</reference>
<dbReference type="AlphaFoldDB" id="A0A654ASK2"/>
<evidence type="ECO:0000313" key="1">
    <source>
        <dbReference type="EMBL" id="VXC70049.1"/>
    </source>
</evidence>
<protein>
    <submittedName>
        <fullName evidence="1">Uncharacterized protein</fullName>
    </submittedName>
</protein>
<name>A0A654ASK2_SPHMU</name>
<gene>
    <name evidence="1" type="ORF">SPHINGO8BC_150547</name>
</gene>
<dbReference type="Proteomes" id="UP000432350">
    <property type="component" value="Unassembled WGS sequence"/>
</dbReference>
<evidence type="ECO:0000313" key="2">
    <source>
        <dbReference type="Proteomes" id="UP000432350"/>
    </source>
</evidence>
<accession>A0A654ASK2</accession>
<sequence length="68" mass="7741">MLMRIFRDKFVFNTLSKAGAMRLCGAAAEIAFGFVFIATKSFVQLCSIPQAANKIKAFLIFFFIIRWI</sequence>
<dbReference type="EMBL" id="CABWMV010000007">
    <property type="protein sequence ID" value="VXC70049.1"/>
    <property type="molecule type" value="Genomic_DNA"/>
</dbReference>